<evidence type="ECO:0000313" key="1">
    <source>
        <dbReference type="EMBL" id="MPN14355.1"/>
    </source>
</evidence>
<sequence>MARAFRTLPEAGTWAKKKSMIIESSCTFQQIVKEGNQSLSSRKNGVPREAGAPKMMPFPFFIEMKRSTPMVMR</sequence>
<gene>
    <name evidence="1" type="ORF">SDC9_161682</name>
</gene>
<accession>A0A645FIV6</accession>
<dbReference type="EMBL" id="VSSQ01060970">
    <property type="protein sequence ID" value="MPN14355.1"/>
    <property type="molecule type" value="Genomic_DNA"/>
</dbReference>
<dbReference type="AlphaFoldDB" id="A0A645FIV6"/>
<reference evidence="1" key="1">
    <citation type="submission" date="2019-08" db="EMBL/GenBank/DDBJ databases">
        <authorList>
            <person name="Kucharzyk K."/>
            <person name="Murdoch R.W."/>
            <person name="Higgins S."/>
            <person name="Loffler F."/>
        </authorList>
    </citation>
    <scope>NUCLEOTIDE SEQUENCE</scope>
</reference>
<name>A0A645FIV6_9ZZZZ</name>
<proteinExistence type="predicted"/>
<organism evidence="1">
    <name type="scientific">bioreactor metagenome</name>
    <dbReference type="NCBI Taxonomy" id="1076179"/>
    <lineage>
        <taxon>unclassified sequences</taxon>
        <taxon>metagenomes</taxon>
        <taxon>ecological metagenomes</taxon>
    </lineage>
</organism>
<protein>
    <submittedName>
        <fullName evidence="1">Uncharacterized protein</fullName>
    </submittedName>
</protein>
<comment type="caution">
    <text evidence="1">The sequence shown here is derived from an EMBL/GenBank/DDBJ whole genome shotgun (WGS) entry which is preliminary data.</text>
</comment>